<dbReference type="SMART" id="SM00202">
    <property type="entry name" value="SR"/>
    <property type="match status" value="2"/>
</dbReference>
<dbReference type="Proteomes" id="UP000011087">
    <property type="component" value="Unassembled WGS sequence"/>
</dbReference>
<evidence type="ECO:0000256" key="6">
    <source>
        <dbReference type="ARBA" id="ARBA00023136"/>
    </source>
</evidence>
<dbReference type="Gene3D" id="3.10.250.10">
    <property type="entry name" value="SRCR-like domain"/>
    <property type="match status" value="2"/>
</dbReference>
<dbReference type="OMA" id="GANDCAH"/>
<evidence type="ECO:0000256" key="1">
    <source>
        <dbReference type="ARBA" id="ARBA00004167"/>
    </source>
</evidence>
<dbReference type="Pfam" id="PF00530">
    <property type="entry name" value="SRCR"/>
    <property type="match status" value="2"/>
</dbReference>
<evidence type="ECO:0000256" key="5">
    <source>
        <dbReference type="ARBA" id="ARBA00022989"/>
    </source>
</evidence>
<protein>
    <recommendedName>
        <fullName evidence="9">SRCR domain-containing protein</fullName>
    </recommendedName>
</protein>
<sequence length="320" mass="34053">MASTDTMRLVDCSSRGCRLEVLFEDEWGSVCSKGMDAESADSICSMFGFEDLAALNPKKGGGSGMVWLSNVDCEGTEGDVGDCKHSQWGANDCAHGDDVGICCYGAARGLKGTRRVAETDSFTSKTKVRLVDCSRFACRLEVLHEGVWGTVCDKDFGSESANAICKSLGFAEGGVSKTKCSLQTKYGGCKANSEDTSPIWLSDVQCIGFERDIIGCHRSEWGDTQCTHDDDIGVCCRGTAGTIPKPPPPKGGVLDWKPGTSIDARKGGTALEEPWGKGKASSEDGYHFANGAGLAADPGRSMNPFQYSILLDVRFDQVDG</sequence>
<keyword evidence="3" id="KW-0732">Signal</keyword>
<evidence type="ECO:0000256" key="8">
    <source>
        <dbReference type="ARBA" id="ARBA00023180"/>
    </source>
</evidence>
<dbReference type="PANTHER" id="PTHR48071:SF18">
    <property type="entry name" value="DELETED IN MALIGNANT BRAIN TUMORS 1 PROTEIN-RELATED"/>
    <property type="match status" value="1"/>
</dbReference>
<dbReference type="InterPro" id="IPR001190">
    <property type="entry name" value="SRCR"/>
</dbReference>
<dbReference type="GO" id="GO:0016020">
    <property type="term" value="C:membrane"/>
    <property type="evidence" value="ECO:0007669"/>
    <property type="project" value="UniProtKB-SubCell"/>
</dbReference>
<keyword evidence="6" id="KW-0472">Membrane</keyword>
<reference evidence="11" key="1">
    <citation type="journal article" date="2012" name="Nature">
        <title>Algal genomes reveal evolutionary mosaicism and the fate of nucleomorphs.</title>
        <authorList>
            <consortium name="DOE Joint Genome Institute"/>
            <person name="Curtis B.A."/>
            <person name="Tanifuji G."/>
            <person name="Burki F."/>
            <person name="Gruber A."/>
            <person name="Irimia M."/>
            <person name="Maruyama S."/>
            <person name="Arias M.C."/>
            <person name="Ball S.G."/>
            <person name="Gile G.H."/>
            <person name="Hirakawa Y."/>
            <person name="Hopkins J.F."/>
            <person name="Kuo A."/>
            <person name="Rensing S.A."/>
            <person name="Schmutz J."/>
            <person name="Symeonidi A."/>
            <person name="Elias M."/>
            <person name="Eveleigh R.J."/>
            <person name="Herman E.K."/>
            <person name="Klute M.J."/>
            <person name="Nakayama T."/>
            <person name="Obornik M."/>
            <person name="Reyes-Prieto A."/>
            <person name="Armbrust E.V."/>
            <person name="Aves S.J."/>
            <person name="Beiko R.G."/>
            <person name="Coutinho P."/>
            <person name="Dacks J.B."/>
            <person name="Durnford D.G."/>
            <person name="Fast N.M."/>
            <person name="Green B.R."/>
            <person name="Grisdale C.J."/>
            <person name="Hempel F."/>
            <person name="Henrissat B."/>
            <person name="Hoppner M.P."/>
            <person name="Ishida K."/>
            <person name="Kim E."/>
            <person name="Koreny L."/>
            <person name="Kroth P.G."/>
            <person name="Liu Y."/>
            <person name="Malik S.B."/>
            <person name="Maier U.G."/>
            <person name="McRose D."/>
            <person name="Mock T."/>
            <person name="Neilson J.A."/>
            <person name="Onodera N.T."/>
            <person name="Poole A.M."/>
            <person name="Pritham E.J."/>
            <person name="Richards T.A."/>
            <person name="Rocap G."/>
            <person name="Roy S.W."/>
            <person name="Sarai C."/>
            <person name="Schaack S."/>
            <person name="Shirato S."/>
            <person name="Slamovits C.H."/>
            <person name="Spencer D.F."/>
            <person name="Suzuki S."/>
            <person name="Worden A.Z."/>
            <person name="Zauner S."/>
            <person name="Barry K."/>
            <person name="Bell C."/>
            <person name="Bharti A.K."/>
            <person name="Crow J.A."/>
            <person name="Grimwood J."/>
            <person name="Kramer R."/>
            <person name="Lindquist E."/>
            <person name="Lucas S."/>
            <person name="Salamov A."/>
            <person name="McFadden G.I."/>
            <person name="Lane C.E."/>
            <person name="Keeling P.J."/>
            <person name="Gray M.W."/>
            <person name="Grigoriev I.V."/>
            <person name="Archibald J.M."/>
        </authorList>
    </citation>
    <scope>NUCLEOTIDE SEQUENCE</scope>
    <source>
        <strain evidence="11">CCMP2712</strain>
    </source>
</reference>
<keyword evidence="11" id="KW-1185">Reference proteome</keyword>
<dbReference type="PRINTS" id="PR00258">
    <property type="entry name" value="SPERACTRCPTR"/>
</dbReference>
<reference evidence="11" key="2">
    <citation type="submission" date="2012-11" db="EMBL/GenBank/DDBJ databases">
        <authorList>
            <person name="Kuo A."/>
            <person name="Curtis B.A."/>
            <person name="Tanifuji G."/>
            <person name="Burki F."/>
            <person name="Gruber A."/>
            <person name="Irimia M."/>
            <person name="Maruyama S."/>
            <person name="Arias M.C."/>
            <person name="Ball S.G."/>
            <person name="Gile G.H."/>
            <person name="Hirakawa Y."/>
            <person name="Hopkins J.F."/>
            <person name="Rensing S.A."/>
            <person name="Schmutz J."/>
            <person name="Symeonidi A."/>
            <person name="Elias M."/>
            <person name="Eveleigh R.J."/>
            <person name="Herman E.K."/>
            <person name="Klute M.J."/>
            <person name="Nakayama T."/>
            <person name="Obornik M."/>
            <person name="Reyes-Prieto A."/>
            <person name="Armbrust E.V."/>
            <person name="Aves S.J."/>
            <person name="Beiko R.G."/>
            <person name="Coutinho P."/>
            <person name="Dacks J.B."/>
            <person name="Durnford D.G."/>
            <person name="Fast N.M."/>
            <person name="Green B.R."/>
            <person name="Grisdale C."/>
            <person name="Hempe F."/>
            <person name="Henrissat B."/>
            <person name="Hoppner M.P."/>
            <person name="Ishida K.-I."/>
            <person name="Kim E."/>
            <person name="Koreny L."/>
            <person name="Kroth P.G."/>
            <person name="Liu Y."/>
            <person name="Malik S.-B."/>
            <person name="Maier U.G."/>
            <person name="McRose D."/>
            <person name="Mock T."/>
            <person name="Neilson J.A."/>
            <person name="Onodera N.T."/>
            <person name="Poole A.M."/>
            <person name="Pritham E.J."/>
            <person name="Richards T.A."/>
            <person name="Rocap G."/>
            <person name="Roy S.W."/>
            <person name="Sarai C."/>
            <person name="Schaack S."/>
            <person name="Shirato S."/>
            <person name="Slamovits C.H."/>
            <person name="Spencer D.F."/>
            <person name="Suzuki S."/>
            <person name="Worden A.Z."/>
            <person name="Zauner S."/>
            <person name="Barry K."/>
            <person name="Bell C."/>
            <person name="Bharti A.K."/>
            <person name="Crow J.A."/>
            <person name="Grimwood J."/>
            <person name="Kramer R."/>
            <person name="Lindquist E."/>
            <person name="Lucas S."/>
            <person name="Salamov A."/>
            <person name="McFadden G.I."/>
            <person name="Lane C.E."/>
            <person name="Keeling P.J."/>
            <person name="Gray M.W."/>
            <person name="Grigoriev I.V."/>
            <person name="Archibald J.M."/>
        </authorList>
    </citation>
    <scope>NUCLEOTIDE SEQUENCE</scope>
    <source>
        <strain evidence="11">CCMP2712</strain>
    </source>
</reference>
<dbReference type="SUPFAM" id="SSF56487">
    <property type="entry name" value="SRCR-like"/>
    <property type="match status" value="2"/>
</dbReference>
<feature type="domain" description="SRCR" evidence="9">
    <location>
        <begin position="7"/>
        <end position="104"/>
    </location>
</feature>
<feature type="domain" description="SRCR" evidence="9">
    <location>
        <begin position="128"/>
        <end position="237"/>
    </location>
</feature>
<dbReference type="AlphaFoldDB" id="A0A0C3SQ51"/>
<dbReference type="PANTHER" id="PTHR48071">
    <property type="entry name" value="SRCR DOMAIN-CONTAINING PROTEIN"/>
    <property type="match status" value="1"/>
</dbReference>
<evidence type="ECO:0000313" key="11">
    <source>
        <dbReference type="Proteomes" id="UP000011087"/>
    </source>
</evidence>
<evidence type="ECO:0000256" key="4">
    <source>
        <dbReference type="ARBA" id="ARBA00022737"/>
    </source>
</evidence>
<accession>A0A0C3SQ51</accession>
<evidence type="ECO:0000313" key="10">
    <source>
        <dbReference type="EnsemblProtists" id="EKX33789"/>
    </source>
</evidence>
<evidence type="ECO:0000256" key="7">
    <source>
        <dbReference type="ARBA" id="ARBA00023157"/>
    </source>
</evidence>
<dbReference type="InterPro" id="IPR036772">
    <property type="entry name" value="SRCR-like_dom_sf"/>
</dbReference>
<reference evidence="10" key="3">
    <citation type="submission" date="2015-06" db="UniProtKB">
        <authorList>
            <consortium name="EnsemblProtists"/>
        </authorList>
    </citation>
    <scope>IDENTIFICATION</scope>
</reference>
<organism evidence="10 11">
    <name type="scientific">Guillardia theta (strain CCMP2712)</name>
    <name type="common">Cryptophyte</name>
    <dbReference type="NCBI Taxonomy" id="905079"/>
    <lineage>
        <taxon>Eukaryota</taxon>
        <taxon>Cryptophyceae</taxon>
        <taxon>Pyrenomonadales</taxon>
        <taxon>Geminigeraceae</taxon>
        <taxon>Guillardia</taxon>
    </lineage>
</organism>
<proteinExistence type="predicted"/>
<name>A0A0C3SQ51_GUITC</name>
<dbReference type="PROSITE" id="PS50287">
    <property type="entry name" value="SRCR_2"/>
    <property type="match status" value="2"/>
</dbReference>
<keyword evidence="4" id="KW-0677">Repeat</keyword>
<dbReference type="EnsemblProtists" id="EKX33789">
    <property type="protein sequence ID" value="EKX33789"/>
    <property type="gene ID" value="GUITHDRAFT_81115"/>
</dbReference>
<comment type="subcellular location">
    <subcellularLocation>
        <location evidence="1">Membrane</location>
        <topology evidence="1">Single-pass membrane protein</topology>
    </subcellularLocation>
</comment>
<evidence type="ECO:0000259" key="9">
    <source>
        <dbReference type="PROSITE" id="PS50287"/>
    </source>
</evidence>
<keyword evidence="2" id="KW-0812">Transmembrane</keyword>
<dbReference type="FunFam" id="3.10.250.10:FF:000016">
    <property type="entry name" value="Scavenger receptor cysteine-rich protein type 12"/>
    <property type="match status" value="2"/>
</dbReference>
<keyword evidence="8" id="KW-0325">Glycoprotein</keyword>
<evidence type="ECO:0000256" key="3">
    <source>
        <dbReference type="ARBA" id="ARBA00022729"/>
    </source>
</evidence>
<evidence type="ECO:0000256" key="2">
    <source>
        <dbReference type="ARBA" id="ARBA00022692"/>
    </source>
</evidence>
<keyword evidence="7" id="KW-1015">Disulfide bond</keyword>
<keyword evidence="5" id="KW-1133">Transmembrane helix</keyword>